<comment type="caution">
    <text evidence="2">The sequence shown here is derived from an EMBL/GenBank/DDBJ whole genome shotgun (WGS) entry which is preliminary data.</text>
</comment>
<reference evidence="2 3" key="1">
    <citation type="submission" date="2024-06" db="EMBL/GenBank/DDBJ databases">
        <title>The draft genome of Grus japonensis, version 3.</title>
        <authorList>
            <person name="Nabeshima K."/>
            <person name="Suzuki S."/>
            <person name="Onuma M."/>
        </authorList>
    </citation>
    <scope>NUCLEOTIDE SEQUENCE [LARGE SCALE GENOMIC DNA]</scope>
    <source>
        <strain evidence="2 3">451A</strain>
    </source>
</reference>
<accession>A0ABC9XW44</accession>
<evidence type="ECO:0000256" key="1">
    <source>
        <dbReference type="SAM" id="MobiDB-lite"/>
    </source>
</evidence>
<dbReference type="EMBL" id="BAAFJT010000030">
    <property type="protein sequence ID" value="GAB0201270.1"/>
    <property type="molecule type" value="Genomic_DNA"/>
</dbReference>
<dbReference type="Proteomes" id="UP001623348">
    <property type="component" value="Unassembled WGS sequence"/>
</dbReference>
<feature type="compositionally biased region" description="Basic and acidic residues" evidence="1">
    <location>
        <begin position="7"/>
        <end position="25"/>
    </location>
</feature>
<evidence type="ECO:0000313" key="2">
    <source>
        <dbReference type="EMBL" id="GAB0201270.1"/>
    </source>
</evidence>
<feature type="region of interest" description="Disordered" evidence="1">
    <location>
        <begin position="1"/>
        <end position="25"/>
    </location>
</feature>
<proteinExistence type="predicted"/>
<gene>
    <name evidence="2" type="ORF">GRJ2_002592600</name>
</gene>
<dbReference type="AlphaFoldDB" id="A0ABC9XW44"/>
<evidence type="ECO:0000313" key="3">
    <source>
        <dbReference type="Proteomes" id="UP001623348"/>
    </source>
</evidence>
<sequence>MPTETHLCSEHEEPRKEMNKSTKEKLQKKRRLFCCSQWSLTGTGERGFTVGHGSEISPTWRWKQGHLRDLPQTPERYPLKKFLSPVARMTMVCSGSGFLPGLAASVGHLRREQNSWPGKDLKRSYV</sequence>
<organism evidence="2 3">
    <name type="scientific">Grus japonensis</name>
    <name type="common">Japanese crane</name>
    <name type="synonym">Red-crowned crane</name>
    <dbReference type="NCBI Taxonomy" id="30415"/>
    <lineage>
        <taxon>Eukaryota</taxon>
        <taxon>Metazoa</taxon>
        <taxon>Chordata</taxon>
        <taxon>Craniata</taxon>
        <taxon>Vertebrata</taxon>
        <taxon>Euteleostomi</taxon>
        <taxon>Archelosauria</taxon>
        <taxon>Archosauria</taxon>
        <taxon>Dinosauria</taxon>
        <taxon>Saurischia</taxon>
        <taxon>Theropoda</taxon>
        <taxon>Coelurosauria</taxon>
        <taxon>Aves</taxon>
        <taxon>Neognathae</taxon>
        <taxon>Neoaves</taxon>
        <taxon>Gruiformes</taxon>
        <taxon>Gruidae</taxon>
        <taxon>Grus</taxon>
    </lineage>
</organism>
<name>A0ABC9XW44_GRUJA</name>
<keyword evidence="3" id="KW-1185">Reference proteome</keyword>
<protein>
    <submittedName>
        <fullName evidence="2">Uncharacterized protein</fullName>
    </submittedName>
</protein>